<dbReference type="FunFam" id="3.40.390.10:FF:000009">
    <property type="entry name" value="Oligopeptidase A"/>
    <property type="match status" value="1"/>
</dbReference>
<organism evidence="12 13">
    <name type="scientific">Halochromatium salexigens</name>
    <name type="common">Chromatium salexigens</name>
    <dbReference type="NCBI Taxonomy" id="49447"/>
    <lineage>
        <taxon>Bacteria</taxon>
        <taxon>Pseudomonadati</taxon>
        <taxon>Pseudomonadota</taxon>
        <taxon>Gammaproteobacteria</taxon>
        <taxon>Chromatiales</taxon>
        <taxon>Chromatiaceae</taxon>
        <taxon>Halochromatium</taxon>
    </lineage>
</organism>
<dbReference type="Pfam" id="PF19310">
    <property type="entry name" value="TOP_N"/>
    <property type="match status" value="1"/>
</dbReference>
<dbReference type="Gene3D" id="1.10.1370.40">
    <property type="match status" value="1"/>
</dbReference>
<proteinExistence type="inferred from homology"/>
<dbReference type="InterPro" id="IPR045090">
    <property type="entry name" value="Pept_M3A_M3B"/>
</dbReference>
<comment type="similarity">
    <text evidence="1 9">Belongs to the peptidase M3 family.</text>
</comment>
<dbReference type="InterPro" id="IPR034005">
    <property type="entry name" value="M3A_DCP"/>
</dbReference>
<dbReference type="GO" id="GO:0046872">
    <property type="term" value="F:metal ion binding"/>
    <property type="evidence" value="ECO:0007669"/>
    <property type="project" value="UniProtKB-UniRule"/>
</dbReference>
<accession>A0AAJ0UIH8</accession>
<name>A0AAJ0UIH8_HALSE</name>
<sequence length="685" mass="77870">MDNPLLEDHPHPAFSRIRPEHVEPAIDALIADGRRLIDRLTAATDAPTWDTFVQPLEEEDDRLERAWSPVSHLNAVMSSDALRAAHNACLPKLSEYGTEVGHNEALYRGYKQVHDTDALDPAQRTMLSHALRDMHLAGVDLPPDAKARFKEINTELSRLGSTFEENLLDATNGWHKQLTDDTDLAGLPESARELARHLAVERDLEGWVLTLDSPSYLPVMKHAHSSELRREVYEAYATRASDQGPNAGRWDNTRIIEDLLALRHQQANILGFGNFAQVSLEPKMARSTEEVMGFLEDLARRCAPQARREFEQLQAFASANGGPAQLEAWDVPYWSERLRQSRHTISDEELKPYFSLDRVLSGMFQVAERLFGVFISSAAGEADIWHPDVRFYQIADENGERIAQFYLDPFSRQKKRGGAWMDVCTNRLISPRRRQLPTAYLVCNFTPPVNGQPTLLTHDEVQTLFHEFGHGLHHMLTRVDYPAVAGINGVPWDAVELPSQFLENWCWEREALDLFAYHWETHEPLPESLYQGMRSARNFQSAMQTVRQLEFALFDFRLHLEYDPEQGSRLQQILDEVRNQLSPIQPPAFNRFAHGFSHIFAGGYAAGYYSYKWAELLAADAFSLFEERGILDAASGRAFREHILERGGSTEPMELYIAFRGREPSIDALLRQTGIIATSDLSQTL</sequence>
<evidence type="ECO:0000256" key="4">
    <source>
        <dbReference type="ARBA" id="ARBA00022801"/>
    </source>
</evidence>
<evidence type="ECO:0000256" key="6">
    <source>
        <dbReference type="ARBA" id="ARBA00023049"/>
    </source>
</evidence>
<dbReference type="GO" id="GO:0004222">
    <property type="term" value="F:metalloendopeptidase activity"/>
    <property type="evidence" value="ECO:0007669"/>
    <property type="project" value="UniProtKB-EC"/>
</dbReference>
<dbReference type="RefSeq" id="WP_201246969.1">
    <property type="nucleotide sequence ID" value="NZ_NHSF01000077.1"/>
</dbReference>
<evidence type="ECO:0000256" key="7">
    <source>
        <dbReference type="ARBA" id="ARBA00024603"/>
    </source>
</evidence>
<dbReference type="Pfam" id="PF01432">
    <property type="entry name" value="Peptidase_M3"/>
    <property type="match status" value="1"/>
</dbReference>
<evidence type="ECO:0000259" key="10">
    <source>
        <dbReference type="Pfam" id="PF01432"/>
    </source>
</evidence>
<dbReference type="InterPro" id="IPR045666">
    <property type="entry name" value="OpdA_N"/>
</dbReference>
<dbReference type="Gene3D" id="1.10.1370.10">
    <property type="entry name" value="Neurolysin, domain 3"/>
    <property type="match status" value="1"/>
</dbReference>
<dbReference type="Proteomes" id="UP001296967">
    <property type="component" value="Unassembled WGS sequence"/>
</dbReference>
<keyword evidence="6 9" id="KW-0482">Metalloprotease</keyword>
<dbReference type="InterPro" id="IPR024077">
    <property type="entry name" value="Neurolysin/TOP_dom2"/>
</dbReference>
<dbReference type="EMBL" id="NHSF01000077">
    <property type="protein sequence ID" value="MBK5932126.1"/>
    <property type="molecule type" value="Genomic_DNA"/>
</dbReference>
<dbReference type="Gene3D" id="3.40.390.10">
    <property type="entry name" value="Collagenase (Catalytic Domain)"/>
    <property type="match status" value="1"/>
</dbReference>
<evidence type="ECO:0000313" key="13">
    <source>
        <dbReference type="Proteomes" id="UP001296967"/>
    </source>
</evidence>
<keyword evidence="3 9" id="KW-0479">Metal-binding</keyword>
<dbReference type="PANTHER" id="PTHR11804:SF84">
    <property type="entry name" value="SACCHAROLYSIN"/>
    <property type="match status" value="1"/>
</dbReference>
<protein>
    <recommendedName>
        <fullName evidence="8">oligopeptidase A</fullName>
        <ecNumber evidence="8">3.4.24.70</ecNumber>
    </recommendedName>
</protein>
<gene>
    <name evidence="12" type="ORF">CCR82_16690</name>
</gene>
<evidence type="ECO:0000313" key="12">
    <source>
        <dbReference type="EMBL" id="MBK5932126.1"/>
    </source>
</evidence>
<keyword evidence="13" id="KW-1185">Reference proteome</keyword>
<dbReference type="GO" id="GO:0006508">
    <property type="term" value="P:proteolysis"/>
    <property type="evidence" value="ECO:0007669"/>
    <property type="project" value="UniProtKB-KW"/>
</dbReference>
<keyword evidence="5 9" id="KW-0862">Zinc</keyword>
<dbReference type="PANTHER" id="PTHR11804">
    <property type="entry name" value="PROTEASE M3 THIMET OLIGOPEPTIDASE-RELATED"/>
    <property type="match status" value="1"/>
</dbReference>
<evidence type="ECO:0000259" key="11">
    <source>
        <dbReference type="Pfam" id="PF19310"/>
    </source>
</evidence>
<evidence type="ECO:0000256" key="3">
    <source>
        <dbReference type="ARBA" id="ARBA00022723"/>
    </source>
</evidence>
<feature type="domain" description="Peptidase M3A/M3B catalytic" evidence="10">
    <location>
        <begin position="219"/>
        <end position="674"/>
    </location>
</feature>
<dbReference type="CDD" id="cd06456">
    <property type="entry name" value="M3A_DCP"/>
    <property type="match status" value="1"/>
</dbReference>
<comment type="caution">
    <text evidence="12">The sequence shown here is derived from an EMBL/GenBank/DDBJ whole genome shotgun (WGS) entry which is preliminary data.</text>
</comment>
<dbReference type="InterPro" id="IPR001567">
    <property type="entry name" value="Pept_M3A_M3B_dom"/>
</dbReference>
<evidence type="ECO:0000256" key="9">
    <source>
        <dbReference type="RuleBase" id="RU003435"/>
    </source>
</evidence>
<dbReference type="EC" id="3.4.24.70" evidence="8"/>
<reference evidence="12" key="1">
    <citation type="submission" date="2017-05" db="EMBL/GenBank/DDBJ databases">
        <authorList>
            <person name="Imhoff J.F."/>
            <person name="Rahn T."/>
            <person name="Kuenzel S."/>
            <person name="Neulinger S.C."/>
        </authorList>
    </citation>
    <scope>NUCLEOTIDE SEQUENCE</scope>
    <source>
        <strain evidence="12">DSM 4395</strain>
    </source>
</reference>
<evidence type="ECO:0000256" key="1">
    <source>
        <dbReference type="ARBA" id="ARBA00006040"/>
    </source>
</evidence>
<keyword evidence="2 9" id="KW-0645">Protease</keyword>
<reference evidence="12" key="2">
    <citation type="journal article" date="2020" name="Microorganisms">
        <title>Osmotic Adaptation and Compatible Solute Biosynthesis of Phototrophic Bacteria as Revealed from Genome Analyses.</title>
        <authorList>
            <person name="Imhoff J.F."/>
            <person name="Rahn T."/>
            <person name="Kunzel S."/>
            <person name="Keller A."/>
            <person name="Neulinger S.C."/>
        </authorList>
    </citation>
    <scope>NUCLEOTIDE SEQUENCE</scope>
    <source>
        <strain evidence="12">DSM 4395</strain>
    </source>
</reference>
<evidence type="ECO:0000256" key="2">
    <source>
        <dbReference type="ARBA" id="ARBA00022670"/>
    </source>
</evidence>
<evidence type="ECO:0000256" key="5">
    <source>
        <dbReference type="ARBA" id="ARBA00022833"/>
    </source>
</evidence>
<comment type="cofactor">
    <cofactor evidence="9">
        <name>Zn(2+)</name>
        <dbReference type="ChEBI" id="CHEBI:29105"/>
    </cofactor>
    <text evidence="9">Binds 1 zinc ion.</text>
</comment>
<evidence type="ECO:0000256" key="8">
    <source>
        <dbReference type="ARBA" id="ARBA00026100"/>
    </source>
</evidence>
<keyword evidence="4 9" id="KW-0378">Hydrolase</keyword>
<comment type="catalytic activity">
    <reaction evidence="7">
        <text>Hydrolysis of oligopeptides, with broad specificity. Gly or Ala commonly occur as P1 or P1' residues, but more distant residues are also important, as is shown by the fact that Z-Gly-Pro-Gly-|-Gly-Pro-Ala is cleaved, but not Z-(Gly)(5).</text>
        <dbReference type="EC" id="3.4.24.70"/>
    </reaction>
</comment>
<dbReference type="GO" id="GO:0005829">
    <property type="term" value="C:cytosol"/>
    <property type="evidence" value="ECO:0007669"/>
    <property type="project" value="UniProtKB-ARBA"/>
</dbReference>
<dbReference type="AlphaFoldDB" id="A0AAJ0UIH8"/>
<feature type="domain" description="Oligopeptidase A N-terminal" evidence="11">
    <location>
        <begin position="39"/>
        <end position="145"/>
    </location>
</feature>
<dbReference type="SUPFAM" id="SSF55486">
    <property type="entry name" value="Metalloproteases ('zincins'), catalytic domain"/>
    <property type="match status" value="1"/>
</dbReference>
<dbReference type="GO" id="GO:0006518">
    <property type="term" value="P:peptide metabolic process"/>
    <property type="evidence" value="ECO:0007669"/>
    <property type="project" value="TreeGrafter"/>
</dbReference>
<dbReference type="InterPro" id="IPR024079">
    <property type="entry name" value="MetalloPept_cat_dom_sf"/>
</dbReference>